<dbReference type="EMBL" id="JBHLUH010000004">
    <property type="protein sequence ID" value="MFC0526426.1"/>
    <property type="molecule type" value="Genomic_DNA"/>
</dbReference>
<organism evidence="2 3">
    <name type="scientific">Phytohabitans kaempferiae</name>
    <dbReference type="NCBI Taxonomy" id="1620943"/>
    <lineage>
        <taxon>Bacteria</taxon>
        <taxon>Bacillati</taxon>
        <taxon>Actinomycetota</taxon>
        <taxon>Actinomycetes</taxon>
        <taxon>Micromonosporales</taxon>
        <taxon>Micromonosporaceae</taxon>
    </lineage>
</organism>
<feature type="region of interest" description="Disordered" evidence="1">
    <location>
        <begin position="118"/>
        <end position="192"/>
    </location>
</feature>
<dbReference type="RefSeq" id="WP_377244325.1">
    <property type="nucleotide sequence ID" value="NZ_JBHLUH010000004.1"/>
</dbReference>
<keyword evidence="3" id="KW-1185">Reference proteome</keyword>
<evidence type="ECO:0000256" key="1">
    <source>
        <dbReference type="SAM" id="MobiDB-lite"/>
    </source>
</evidence>
<evidence type="ECO:0000313" key="3">
    <source>
        <dbReference type="Proteomes" id="UP001589867"/>
    </source>
</evidence>
<evidence type="ECO:0000313" key="2">
    <source>
        <dbReference type="EMBL" id="MFC0526426.1"/>
    </source>
</evidence>
<reference evidence="2 3" key="1">
    <citation type="submission" date="2024-09" db="EMBL/GenBank/DDBJ databases">
        <authorList>
            <person name="Sun Q."/>
            <person name="Mori K."/>
        </authorList>
    </citation>
    <scope>NUCLEOTIDE SEQUENCE [LARGE SCALE GENOMIC DNA]</scope>
    <source>
        <strain evidence="2 3">TBRC 3947</strain>
    </source>
</reference>
<comment type="caution">
    <text evidence="2">The sequence shown here is derived from an EMBL/GenBank/DDBJ whole genome shotgun (WGS) entry which is preliminary data.</text>
</comment>
<gene>
    <name evidence="2" type="ORF">ACFFIA_01960</name>
</gene>
<protein>
    <submittedName>
        <fullName evidence="2">Uncharacterized protein</fullName>
    </submittedName>
</protein>
<sequence>MSIDDVVWGDALRITGARAVTVTAIDTRKPVRSETLQPFPERESVAEMAAAMVETAAELVRLTDADMAMDDLLVTSHSWFHVLRVVAGGYAGGYVAHLLLDRRVANLAMARREFRDLLGGAPAPGGPEPTGIPEFLEEAPETPAPREDGVLPRRTPSTTGPWDRHEPQDGGDTPSWFARFAGQPFESDGRTVERVRDGLHRLM</sequence>
<accession>A0ABV6LVJ9</accession>
<dbReference type="Proteomes" id="UP001589867">
    <property type="component" value="Unassembled WGS sequence"/>
</dbReference>
<proteinExistence type="predicted"/>
<name>A0ABV6LVJ9_9ACTN</name>